<reference evidence="1" key="1">
    <citation type="journal article" date="2023" name="Plant J.">
        <title>Genome sequences and population genomics provide insights into the demographic history, inbreeding, and mutation load of two 'living fossil' tree species of Dipteronia.</title>
        <authorList>
            <person name="Feng Y."/>
            <person name="Comes H.P."/>
            <person name="Chen J."/>
            <person name="Zhu S."/>
            <person name="Lu R."/>
            <person name="Zhang X."/>
            <person name="Li P."/>
            <person name="Qiu J."/>
            <person name="Olsen K.M."/>
            <person name="Qiu Y."/>
        </authorList>
    </citation>
    <scope>NUCLEOTIDE SEQUENCE</scope>
    <source>
        <strain evidence="1">KIB01</strain>
    </source>
</reference>
<comment type="caution">
    <text evidence="1">The sequence shown here is derived from an EMBL/GenBank/DDBJ whole genome shotgun (WGS) entry which is preliminary data.</text>
</comment>
<proteinExistence type="predicted"/>
<name>A0AAE0CT21_9ROSI</name>
<dbReference type="PANTHER" id="PTHR35218:SF9">
    <property type="entry name" value="ENDONUCLEASE_EXONUCLEASE_PHOSPHATASE DOMAIN-CONTAINING PROTEIN"/>
    <property type="match status" value="1"/>
</dbReference>
<keyword evidence="2" id="KW-1185">Reference proteome</keyword>
<dbReference type="Gene3D" id="3.60.10.10">
    <property type="entry name" value="Endonuclease/exonuclease/phosphatase"/>
    <property type="match status" value="1"/>
</dbReference>
<accession>A0AAE0CT21</accession>
<dbReference type="Proteomes" id="UP001280121">
    <property type="component" value="Unassembled WGS sequence"/>
</dbReference>
<sequence length="125" mass="13891">MRGRKKGKLMVNALTSQNRRSLGAKPTEAMKLLCWSVREMGNPRTVAALKRIIKRFSPDLVFLCETKIKGETTRLAKDQLGFVGGVHVDCKGKSGGLMMVWNKDVDITLLSFSSGERRGTDVAFF</sequence>
<dbReference type="AlphaFoldDB" id="A0AAE0CT21"/>
<organism evidence="1 2">
    <name type="scientific">Dipteronia dyeriana</name>
    <dbReference type="NCBI Taxonomy" id="168575"/>
    <lineage>
        <taxon>Eukaryota</taxon>
        <taxon>Viridiplantae</taxon>
        <taxon>Streptophyta</taxon>
        <taxon>Embryophyta</taxon>
        <taxon>Tracheophyta</taxon>
        <taxon>Spermatophyta</taxon>
        <taxon>Magnoliopsida</taxon>
        <taxon>eudicotyledons</taxon>
        <taxon>Gunneridae</taxon>
        <taxon>Pentapetalae</taxon>
        <taxon>rosids</taxon>
        <taxon>malvids</taxon>
        <taxon>Sapindales</taxon>
        <taxon>Sapindaceae</taxon>
        <taxon>Hippocastanoideae</taxon>
        <taxon>Acereae</taxon>
        <taxon>Dipteronia</taxon>
    </lineage>
</organism>
<dbReference type="SUPFAM" id="SSF56219">
    <property type="entry name" value="DNase I-like"/>
    <property type="match status" value="1"/>
</dbReference>
<protein>
    <submittedName>
        <fullName evidence="1">Uncharacterized protein</fullName>
    </submittedName>
</protein>
<evidence type="ECO:0000313" key="1">
    <source>
        <dbReference type="EMBL" id="KAK2662590.1"/>
    </source>
</evidence>
<dbReference type="InterPro" id="IPR036691">
    <property type="entry name" value="Endo/exonu/phosph_ase_sf"/>
</dbReference>
<gene>
    <name evidence="1" type="ORF">Ddye_001164</name>
</gene>
<dbReference type="EMBL" id="JANJYI010000001">
    <property type="protein sequence ID" value="KAK2662590.1"/>
    <property type="molecule type" value="Genomic_DNA"/>
</dbReference>
<evidence type="ECO:0000313" key="2">
    <source>
        <dbReference type="Proteomes" id="UP001280121"/>
    </source>
</evidence>
<dbReference type="PANTHER" id="PTHR35218">
    <property type="entry name" value="RNASE H DOMAIN-CONTAINING PROTEIN"/>
    <property type="match status" value="1"/>
</dbReference>